<sequence>MVREQTVTAMTSEEREFRPAQTGPADLAEVDNAIRRAEVLAVADPSSLLADEVAVELCGHLTRLLDPAEARLARFSGSSLAAQRARDVLAGSIRHAQAVYEDQQAAAFTNPAARLYLLAGACRVLKNATTLSW</sequence>
<proteinExistence type="predicted"/>
<evidence type="ECO:0000313" key="3">
    <source>
        <dbReference type="Proteomes" id="UP000324015"/>
    </source>
</evidence>
<dbReference type="Proteomes" id="UP000324015">
    <property type="component" value="Chromosome"/>
</dbReference>
<gene>
    <name evidence="2" type="ORF">DEJ49_00020</name>
</gene>
<evidence type="ECO:0000256" key="1">
    <source>
        <dbReference type="SAM" id="MobiDB-lite"/>
    </source>
</evidence>
<accession>A0A5P2CBC3</accession>
<feature type="region of interest" description="Disordered" evidence="1">
    <location>
        <begin position="1"/>
        <end position="23"/>
    </location>
</feature>
<reference evidence="2 3" key="1">
    <citation type="submission" date="2018-05" db="EMBL/GenBank/DDBJ databases">
        <title>Streptomyces venezuelae.</title>
        <authorList>
            <person name="Kim W."/>
            <person name="Lee N."/>
            <person name="Cho B.-K."/>
        </authorList>
    </citation>
    <scope>NUCLEOTIDE SEQUENCE [LARGE SCALE GENOMIC DNA]</scope>
    <source>
        <strain evidence="2 3">ATCC 14585</strain>
    </source>
</reference>
<feature type="compositionally biased region" description="Polar residues" evidence="1">
    <location>
        <begin position="1"/>
        <end position="11"/>
    </location>
</feature>
<dbReference type="EMBL" id="CP029191">
    <property type="protein sequence ID" value="QES39570.1"/>
    <property type="molecule type" value="Genomic_DNA"/>
</dbReference>
<dbReference type="AlphaFoldDB" id="A0A5P2CBC3"/>
<evidence type="ECO:0000313" key="2">
    <source>
        <dbReference type="EMBL" id="QES39570.1"/>
    </source>
</evidence>
<protein>
    <submittedName>
        <fullName evidence="2">Uncharacterized protein</fullName>
    </submittedName>
</protein>
<name>A0A5P2CBC3_STRVZ</name>
<organism evidence="2 3">
    <name type="scientific">Streptomyces venezuelae</name>
    <dbReference type="NCBI Taxonomy" id="54571"/>
    <lineage>
        <taxon>Bacteria</taxon>
        <taxon>Bacillati</taxon>
        <taxon>Actinomycetota</taxon>
        <taxon>Actinomycetes</taxon>
        <taxon>Kitasatosporales</taxon>
        <taxon>Streptomycetaceae</taxon>
        <taxon>Streptomyces</taxon>
    </lineage>
</organism>